<feature type="region of interest" description="Disordered" evidence="6">
    <location>
        <begin position="1"/>
        <end position="94"/>
    </location>
</feature>
<keyword evidence="8" id="KW-1185">Reference proteome</keyword>
<feature type="compositionally biased region" description="Low complexity" evidence="6">
    <location>
        <begin position="301"/>
        <end position="326"/>
    </location>
</feature>
<feature type="compositionally biased region" description="Basic and acidic residues" evidence="6">
    <location>
        <begin position="19"/>
        <end position="94"/>
    </location>
</feature>
<feature type="compositionally biased region" description="Polar residues" evidence="6">
    <location>
        <begin position="237"/>
        <end position="246"/>
    </location>
</feature>
<feature type="compositionally biased region" description="Polar residues" evidence="6">
    <location>
        <begin position="517"/>
        <end position="534"/>
    </location>
</feature>
<evidence type="ECO:0000256" key="5">
    <source>
        <dbReference type="ARBA" id="ARBA00023212"/>
    </source>
</evidence>
<feature type="compositionally biased region" description="Basic and acidic residues" evidence="6">
    <location>
        <begin position="626"/>
        <end position="640"/>
    </location>
</feature>
<feature type="compositionally biased region" description="Low complexity" evidence="6">
    <location>
        <begin position="439"/>
        <end position="450"/>
    </location>
</feature>
<organism evidence="7 8">
    <name type="scientific">Drosophila rhopaloa</name>
    <name type="common">Fruit fly</name>
    <dbReference type="NCBI Taxonomy" id="1041015"/>
    <lineage>
        <taxon>Eukaryota</taxon>
        <taxon>Metazoa</taxon>
        <taxon>Ecdysozoa</taxon>
        <taxon>Arthropoda</taxon>
        <taxon>Hexapoda</taxon>
        <taxon>Insecta</taxon>
        <taxon>Pterygota</taxon>
        <taxon>Neoptera</taxon>
        <taxon>Endopterygota</taxon>
        <taxon>Diptera</taxon>
        <taxon>Brachycera</taxon>
        <taxon>Muscomorpha</taxon>
        <taxon>Ephydroidea</taxon>
        <taxon>Drosophilidae</taxon>
        <taxon>Drosophila</taxon>
        <taxon>Sophophora</taxon>
    </lineage>
</organism>
<evidence type="ECO:0000313" key="8">
    <source>
        <dbReference type="Proteomes" id="UP001652680"/>
    </source>
</evidence>
<feature type="compositionally biased region" description="Basic and acidic residues" evidence="6">
    <location>
        <begin position="591"/>
        <end position="607"/>
    </location>
</feature>
<feature type="compositionally biased region" description="Polar residues" evidence="6">
    <location>
        <begin position="9"/>
        <end position="18"/>
    </location>
</feature>
<dbReference type="EnsemblMetazoa" id="XM_044457599.1">
    <property type="protein sequence ID" value="XP_044313534.1"/>
    <property type="gene ID" value="LOC108044316"/>
</dbReference>
<evidence type="ECO:0000256" key="4">
    <source>
        <dbReference type="ARBA" id="ARBA00023054"/>
    </source>
</evidence>
<reference evidence="8" key="1">
    <citation type="journal article" date="2021" name="Elife">
        <title>Highly contiguous assemblies of 101 drosophilid genomes.</title>
        <authorList>
            <person name="Kim B.Y."/>
            <person name="Wang J.R."/>
            <person name="Miller D.E."/>
            <person name="Barmina O."/>
            <person name="Delaney E."/>
            <person name="Thompson A."/>
            <person name="Comeault A.A."/>
            <person name="Peede D."/>
            <person name="D'Agostino E.R."/>
            <person name="Pelaez J."/>
            <person name="Aguilar J.M."/>
            <person name="Haji D."/>
            <person name="Matsunaga T."/>
            <person name="Armstrong E.E."/>
            <person name="Zych M."/>
            <person name="Ogawa Y."/>
            <person name="Stamenkovic-Radak M."/>
            <person name="Jelic M."/>
            <person name="Veselinovic M.S."/>
            <person name="Tanaskovic M."/>
            <person name="Eric P."/>
            <person name="Gao J.J."/>
            <person name="Katoh T.K."/>
            <person name="Toda M.J."/>
            <person name="Watabe H."/>
            <person name="Watada M."/>
            <person name="Davis J.S."/>
            <person name="Moyle L.C."/>
            <person name="Manoli G."/>
            <person name="Bertolini E."/>
            <person name="Kostal V."/>
            <person name="Hawley R.S."/>
            <person name="Takahashi A."/>
            <person name="Jones C.D."/>
            <person name="Price D.K."/>
            <person name="Whiteman N."/>
            <person name="Kopp A."/>
            <person name="Matute D.R."/>
            <person name="Petrov D.A."/>
        </authorList>
    </citation>
    <scope>NUCLEOTIDE SEQUENCE [LARGE SCALE GENOMIC DNA]</scope>
</reference>
<dbReference type="InterPro" id="IPR008604">
    <property type="entry name" value="MAP7_fam"/>
</dbReference>
<dbReference type="PANTHER" id="PTHR15073">
    <property type="entry name" value="MICROTUBULE-ASSOCIATED PROTEIN"/>
    <property type="match status" value="1"/>
</dbReference>
<feature type="compositionally biased region" description="Basic and acidic residues" evidence="6">
    <location>
        <begin position="504"/>
        <end position="516"/>
    </location>
</feature>
<dbReference type="PANTHER" id="PTHR15073:SF18">
    <property type="entry name" value="ENSCONSIN, ISOFORM F"/>
    <property type="match status" value="1"/>
</dbReference>
<evidence type="ECO:0000256" key="2">
    <source>
        <dbReference type="ARBA" id="ARBA00007525"/>
    </source>
</evidence>
<proteinExistence type="inferred from homology"/>
<dbReference type="Pfam" id="PF05672">
    <property type="entry name" value="MAP7"/>
    <property type="match status" value="1"/>
</dbReference>
<sequence>MASLGGQHENISNNPEVENTSKRPESREGSAERKDREEKLKYARDRQNEERHRKIEELRAQAEAAQRYREQKEEERRRRIEEIRVRDTEKRHQVAERKKTIFEAEKERREYILKKNQERESRIEVKRRDRNSIGFAFGSSTPRLLDVPADYGLVSPSAFWGQRRSTSISNVAGASLSRRSSERELADSGAKKRASSSTDRQDEDSVDTSPMVFRSVYRRKTDLMPTIPSPRDGHYGSRSSLSTTPARTPGRAYSMNRLDQLAQPIRRNGEHMRAILERERRERELEMLDETASLGGGGRRGTAARARRAGSAGSGSSSAAGIMSRSMTHLAGGGGGQRERGKYSLGGGISTSFRPLASGAGGQRDTTSSRSGNATPGGHFNSSRPGSAMSTSTNMSTSGLVPRRPATAPRKPRPASIAGTGMSLDEINKLKSQKPPVKTTAASPSAQTTPKRTANLMSTSLIVTSSSSRLSSAEKKTPSKREPPVPKAASASKALPSRTASSERISRLTKEPKTKDNSAMTRSMIVTSSNSTITPKAAPAQAAPAPVSATAPEQNGVAKEVEKTPAEVPVPEAAVPTEAPVVVPSVSKAEKEALNSEKTEEVARQEEEQTLLVEPVPEALITSVNVEEKSDEGTEKETPKAQEQAAPKKPSRSKENSEVRELTPPEGADLMTASMMAKKITTEEEAKAALAERRRLAREEAERQAELERQRLEAERLAEIKAQEEEAERQRLFEEESTRLAEEQRRGEEERLRKAIEEAQQREEEEKRKREDEEKQRVEREEAEKKAKEEAEKQRVEVAERLKREEKEREERRKRVEAIMLRTRKGGAATTPSKDANDKAAPAAAAPENNGSSNSSIGGSSNNSAEGSPSTADSTPAPTATETVQEPPNSQAMYEQSVLDKENSLINSFSTMIIDENAKNLQQVTNGKLLVDFEGTNTVPAVANGNGHIENVNNKNDINLLQDAVAPVATQLIDLSIESQDLHLNNNNSLLTSTAATTTLVTADSHENKDISLL</sequence>
<feature type="region of interest" description="Disordered" evidence="6">
    <location>
        <begin position="164"/>
        <end position="251"/>
    </location>
</feature>
<gene>
    <name evidence="7" type="primary">108044316</name>
</gene>
<evidence type="ECO:0000256" key="3">
    <source>
        <dbReference type="ARBA" id="ARBA00022490"/>
    </source>
</evidence>
<keyword evidence="3" id="KW-0963">Cytoplasm</keyword>
<feature type="compositionally biased region" description="Low complexity" evidence="6">
    <location>
        <begin position="839"/>
        <end position="883"/>
    </location>
</feature>
<feature type="compositionally biased region" description="Basic and acidic residues" evidence="6">
    <location>
        <begin position="723"/>
        <end position="817"/>
    </location>
</feature>
<keyword evidence="4" id="KW-0175">Coiled coil</keyword>
<evidence type="ECO:0008006" key="9">
    <source>
        <dbReference type="Google" id="ProtNLM"/>
    </source>
</evidence>
<accession>A0ABM5J3Y4</accession>
<feature type="compositionally biased region" description="Polar residues" evidence="6">
    <location>
        <begin position="364"/>
        <end position="385"/>
    </location>
</feature>
<feature type="compositionally biased region" description="Low complexity" evidence="6">
    <location>
        <begin position="458"/>
        <end position="471"/>
    </location>
</feature>
<feature type="compositionally biased region" description="Low complexity" evidence="6">
    <location>
        <begin position="535"/>
        <end position="552"/>
    </location>
</feature>
<comment type="subcellular location">
    <subcellularLocation>
        <location evidence="1">Cytoplasm</location>
        <location evidence="1">Cytoskeleton</location>
    </subcellularLocation>
</comment>
<feature type="compositionally biased region" description="Basic and acidic residues" evidence="6">
    <location>
        <begin position="179"/>
        <end position="190"/>
    </location>
</feature>
<evidence type="ECO:0000256" key="1">
    <source>
        <dbReference type="ARBA" id="ARBA00004245"/>
    </source>
</evidence>
<dbReference type="InterPro" id="IPR051483">
    <property type="entry name" value="MAP7_domain-containing"/>
</dbReference>
<reference evidence="7" key="2">
    <citation type="submission" date="2025-05" db="UniProtKB">
        <authorList>
            <consortium name="EnsemblMetazoa"/>
        </authorList>
    </citation>
    <scope>IDENTIFICATION</scope>
</reference>
<feature type="compositionally biased region" description="Low complexity" evidence="6">
    <location>
        <begin position="487"/>
        <end position="497"/>
    </location>
</feature>
<feature type="compositionally biased region" description="Basic and acidic residues" evidence="6">
    <location>
        <begin position="472"/>
        <end position="484"/>
    </location>
</feature>
<comment type="similarity">
    <text evidence="2">Belongs to the MAP7 family.</text>
</comment>
<feature type="compositionally biased region" description="Basic and acidic residues" evidence="6">
    <location>
        <begin position="680"/>
        <end position="709"/>
    </location>
</feature>
<protein>
    <recommendedName>
        <fullName evidence="9">Ensconsin</fullName>
    </recommendedName>
</protein>
<feature type="region of interest" description="Disordered" evidence="6">
    <location>
        <begin position="591"/>
        <end position="709"/>
    </location>
</feature>
<feature type="region of interest" description="Disordered" evidence="6">
    <location>
        <begin position="288"/>
        <end position="572"/>
    </location>
</feature>
<feature type="region of interest" description="Disordered" evidence="6">
    <location>
        <begin position="723"/>
        <end position="892"/>
    </location>
</feature>
<evidence type="ECO:0000256" key="6">
    <source>
        <dbReference type="SAM" id="MobiDB-lite"/>
    </source>
</evidence>
<feature type="compositionally biased region" description="Basic and acidic residues" evidence="6">
    <location>
        <begin position="652"/>
        <end position="663"/>
    </location>
</feature>
<dbReference type="Proteomes" id="UP001652680">
    <property type="component" value="Unassembled WGS sequence"/>
</dbReference>
<evidence type="ECO:0000313" key="7">
    <source>
        <dbReference type="EnsemblMetazoa" id="XP_044313534.1"/>
    </source>
</evidence>
<name>A0ABM5J3Y4_DRORH</name>
<feature type="compositionally biased region" description="Low complexity" evidence="6">
    <location>
        <begin position="387"/>
        <end position="409"/>
    </location>
</feature>
<keyword evidence="5" id="KW-0206">Cytoskeleton</keyword>